<sequence length="27" mass="3144">MHNSILLNNGRLKSQLTHWHVKGQSIM</sequence>
<name>A0A2P2NBM3_RHIMU</name>
<accession>A0A2P2NBM3</accession>
<evidence type="ECO:0000313" key="1">
    <source>
        <dbReference type="EMBL" id="MBX39869.1"/>
    </source>
</evidence>
<proteinExistence type="predicted"/>
<reference evidence="1" key="1">
    <citation type="submission" date="2018-02" db="EMBL/GenBank/DDBJ databases">
        <title>Rhizophora mucronata_Transcriptome.</title>
        <authorList>
            <person name="Meera S.P."/>
            <person name="Sreeshan A."/>
            <person name="Augustine A."/>
        </authorList>
    </citation>
    <scope>NUCLEOTIDE SEQUENCE</scope>
    <source>
        <tissue evidence="1">Leaf</tissue>
    </source>
</reference>
<protein>
    <submittedName>
        <fullName evidence="1">Uncharacterized protein</fullName>
    </submittedName>
</protein>
<dbReference type="EMBL" id="GGEC01059385">
    <property type="protein sequence ID" value="MBX39869.1"/>
    <property type="molecule type" value="Transcribed_RNA"/>
</dbReference>
<organism evidence="1">
    <name type="scientific">Rhizophora mucronata</name>
    <name type="common">Asiatic mangrove</name>
    <dbReference type="NCBI Taxonomy" id="61149"/>
    <lineage>
        <taxon>Eukaryota</taxon>
        <taxon>Viridiplantae</taxon>
        <taxon>Streptophyta</taxon>
        <taxon>Embryophyta</taxon>
        <taxon>Tracheophyta</taxon>
        <taxon>Spermatophyta</taxon>
        <taxon>Magnoliopsida</taxon>
        <taxon>eudicotyledons</taxon>
        <taxon>Gunneridae</taxon>
        <taxon>Pentapetalae</taxon>
        <taxon>rosids</taxon>
        <taxon>fabids</taxon>
        <taxon>Malpighiales</taxon>
        <taxon>Rhizophoraceae</taxon>
        <taxon>Rhizophora</taxon>
    </lineage>
</organism>
<dbReference type="AlphaFoldDB" id="A0A2P2NBM3"/>